<accession>A0A2J6S2Y3</accession>
<organism evidence="2 3">
    <name type="scientific">Hyaloscypha variabilis (strain UAMH 11265 / GT02V1 / F)</name>
    <name type="common">Meliniomyces variabilis</name>
    <dbReference type="NCBI Taxonomy" id="1149755"/>
    <lineage>
        <taxon>Eukaryota</taxon>
        <taxon>Fungi</taxon>
        <taxon>Dikarya</taxon>
        <taxon>Ascomycota</taxon>
        <taxon>Pezizomycotina</taxon>
        <taxon>Leotiomycetes</taxon>
        <taxon>Helotiales</taxon>
        <taxon>Hyaloscyphaceae</taxon>
        <taxon>Hyaloscypha</taxon>
        <taxon>Hyaloscypha variabilis</taxon>
    </lineage>
</organism>
<protein>
    <submittedName>
        <fullName evidence="2">Uncharacterized protein</fullName>
    </submittedName>
</protein>
<dbReference type="OrthoDB" id="5406216at2759"/>
<sequence length="112" mass="10962">MQPHLAFLLPLLALPSITTAQAVAAGGGAASATLAATQSPTVGTWPSLFTVGTETSTTYLVFTQTFASTALGTWALGATPAAGTIGLGTIVGTVGSVKATKRAMPSPDLGSA</sequence>
<evidence type="ECO:0000313" key="2">
    <source>
        <dbReference type="EMBL" id="PMD45105.1"/>
    </source>
</evidence>
<feature type="chain" id="PRO_5014365024" evidence="1">
    <location>
        <begin position="21"/>
        <end position="112"/>
    </location>
</feature>
<keyword evidence="1" id="KW-0732">Signal</keyword>
<evidence type="ECO:0000313" key="3">
    <source>
        <dbReference type="Proteomes" id="UP000235786"/>
    </source>
</evidence>
<dbReference type="InterPro" id="IPR031452">
    <property type="entry name" value="Kre1"/>
</dbReference>
<proteinExistence type="predicted"/>
<dbReference type="AlphaFoldDB" id="A0A2J6S2Y3"/>
<gene>
    <name evidence="2" type="ORF">L207DRAFT_508022</name>
</gene>
<dbReference type="Pfam" id="PF17056">
    <property type="entry name" value="KRE1"/>
    <property type="match status" value="1"/>
</dbReference>
<dbReference type="Proteomes" id="UP000235786">
    <property type="component" value="Unassembled WGS sequence"/>
</dbReference>
<keyword evidence="3" id="KW-1185">Reference proteome</keyword>
<dbReference type="EMBL" id="KZ613940">
    <property type="protein sequence ID" value="PMD45105.1"/>
    <property type="molecule type" value="Genomic_DNA"/>
</dbReference>
<dbReference type="GO" id="GO:0031505">
    <property type="term" value="P:fungal-type cell wall organization"/>
    <property type="evidence" value="ECO:0007669"/>
    <property type="project" value="InterPro"/>
</dbReference>
<evidence type="ECO:0000256" key="1">
    <source>
        <dbReference type="SAM" id="SignalP"/>
    </source>
</evidence>
<reference evidence="2 3" key="1">
    <citation type="submission" date="2016-04" db="EMBL/GenBank/DDBJ databases">
        <title>A degradative enzymes factory behind the ericoid mycorrhizal symbiosis.</title>
        <authorList>
            <consortium name="DOE Joint Genome Institute"/>
            <person name="Martino E."/>
            <person name="Morin E."/>
            <person name="Grelet G."/>
            <person name="Kuo A."/>
            <person name="Kohler A."/>
            <person name="Daghino S."/>
            <person name="Barry K."/>
            <person name="Choi C."/>
            <person name="Cichocki N."/>
            <person name="Clum A."/>
            <person name="Copeland A."/>
            <person name="Hainaut M."/>
            <person name="Haridas S."/>
            <person name="Labutti K."/>
            <person name="Lindquist E."/>
            <person name="Lipzen A."/>
            <person name="Khouja H.-R."/>
            <person name="Murat C."/>
            <person name="Ohm R."/>
            <person name="Olson A."/>
            <person name="Spatafora J."/>
            <person name="Veneault-Fourrey C."/>
            <person name="Henrissat B."/>
            <person name="Grigoriev I."/>
            <person name="Martin F."/>
            <person name="Perotto S."/>
        </authorList>
    </citation>
    <scope>NUCLEOTIDE SEQUENCE [LARGE SCALE GENOMIC DNA]</scope>
    <source>
        <strain evidence="2 3">F</strain>
    </source>
</reference>
<feature type="signal peptide" evidence="1">
    <location>
        <begin position="1"/>
        <end position="20"/>
    </location>
</feature>
<name>A0A2J6S2Y3_HYAVF</name>